<evidence type="ECO:0000256" key="6">
    <source>
        <dbReference type="ARBA" id="ARBA00022840"/>
    </source>
</evidence>
<evidence type="ECO:0000256" key="4">
    <source>
        <dbReference type="ARBA" id="ARBA00022741"/>
    </source>
</evidence>
<evidence type="ECO:0000259" key="10">
    <source>
        <dbReference type="Pfam" id="PF23559"/>
    </source>
</evidence>
<comment type="caution">
    <text evidence="12">The sequence shown here is derived from an EMBL/GenBank/DDBJ whole genome shotgun (WGS) entry which is preliminary data.</text>
</comment>
<dbReference type="InterPro" id="IPR002182">
    <property type="entry name" value="NB-ARC"/>
</dbReference>
<keyword evidence="13" id="KW-1185">Reference proteome</keyword>
<feature type="domain" description="Disease resistance R13L4/SHOC-2-like LRR" evidence="11">
    <location>
        <begin position="561"/>
        <end position="705"/>
    </location>
</feature>
<dbReference type="InterPro" id="IPR055414">
    <property type="entry name" value="LRR_R13L4/SHOC2-like"/>
</dbReference>
<dbReference type="PANTHER" id="PTHR33463">
    <property type="entry name" value="NB-ARC DOMAIN-CONTAINING PROTEIN-RELATED"/>
    <property type="match status" value="1"/>
</dbReference>
<evidence type="ECO:0000256" key="2">
    <source>
        <dbReference type="ARBA" id="ARBA00022614"/>
    </source>
</evidence>
<sequence length="949" mass="109160">MTEALAAAASATAVEAYKDVRNIIGSIDGAIDYAKNLEKNYERLKEDAKKLYARRDDLLAKINTDKRKQATKECEVWICKVNKIEKEVLNLEAEYEEQKKHHRFWQYPNLSKCMAEKLDDLCRCWAEGSSFATGVVVERSPEPIIKVKAPRIEDKSSLLRTVEKILELLRDDDVKRIGVWGMVGVGKSAILQNLNNNEQIAKMFDIVIFVALTDEGNEEELQHAKIKLKCAKQKLQCEIAQRLKLNVEGLTDTKRIASRIFEELECKRYLLLLDGVWESFNLDDIGIYENEKDSKVVLASRYRDVCMGMCADDIVRVESLSEVDARKLFLEKLGRHINLSDFDPVIPLVIRECANLPLVIDIVAKTFRKKDRISLWWAGLKRLQKWPNINDQAMDEVLDRLRFCYEELGKEDKKVCFLYVALFTEGCNVYMDYLLECWRAEGFIRDADEFTARDRGQEILNDLINVSLLESSEMKHIKMNKVLRNMALKISSEKEDSKCLVKTHEEIQQPLEEEEWKQAKRISLMDNKLCSLPERPACNNLSTLLLQRNGDLTMIPEQFFGSMQNLRVLDLHGTKITTLPLSLSCLQSLRALYLNCCNQLIKLPSRIDTLQHLEVLDIRGTKINYLPIEVGCLRQLRCLRMSFSNIDGRSRRMEIYRNIISKLSLLEELVIDVRVGNQLWNEVAREMSEEVATLTKLTSLSFCFPGVDILKIFIMKSSMWKHFCFAFQFSIGQYHSHPYRIVDYFEYEVCKCLKYANGEGIDAAIKEVLATANALELLGNKGVLKLSDYGVDNLNKLRSCLIESCNEMETIIDGNGITNVVLQSLEKMYISNLPMLKSIWEGSIPTGSLAQLTTLIFYKCPKLKKIFSKGLIQQLCKLQHLEVEDCLEIEEIIIETENNGLESRALPSLKKLILLNLPRLRSIWIDDSLEWPSLERTVIAMCPLLERYP</sequence>
<feature type="domain" description="NB-ARC" evidence="8">
    <location>
        <begin position="161"/>
        <end position="332"/>
    </location>
</feature>
<feature type="domain" description="Disease resistance protein At4g27190-like leucine-rich repeats" evidence="9">
    <location>
        <begin position="825"/>
        <end position="945"/>
    </location>
</feature>
<dbReference type="InterPro" id="IPR032675">
    <property type="entry name" value="LRR_dom_sf"/>
</dbReference>
<dbReference type="InterPro" id="IPR042197">
    <property type="entry name" value="Apaf_helical"/>
</dbReference>
<evidence type="ECO:0000256" key="5">
    <source>
        <dbReference type="ARBA" id="ARBA00022821"/>
    </source>
</evidence>
<evidence type="ECO:0000259" key="8">
    <source>
        <dbReference type="Pfam" id="PF00931"/>
    </source>
</evidence>
<dbReference type="Gene3D" id="1.10.10.10">
    <property type="entry name" value="Winged helix-like DNA-binding domain superfamily/Winged helix DNA-binding domain"/>
    <property type="match status" value="1"/>
</dbReference>
<dbReference type="PROSITE" id="PS51450">
    <property type="entry name" value="LRR"/>
    <property type="match status" value="1"/>
</dbReference>
<dbReference type="InterPro" id="IPR057135">
    <property type="entry name" value="At4g27190-like_LRR"/>
</dbReference>
<evidence type="ECO:0000313" key="12">
    <source>
        <dbReference type="EMBL" id="KAJ9174772.1"/>
    </source>
</evidence>
<dbReference type="Gene3D" id="3.80.10.10">
    <property type="entry name" value="Ribonuclease Inhibitor"/>
    <property type="match status" value="2"/>
</dbReference>
<dbReference type="PRINTS" id="PR00364">
    <property type="entry name" value="DISEASERSIST"/>
</dbReference>
<dbReference type="Gene3D" id="3.40.50.300">
    <property type="entry name" value="P-loop containing nucleotide triphosphate hydrolases"/>
    <property type="match status" value="1"/>
</dbReference>
<keyword evidence="3" id="KW-0677">Repeat</keyword>
<keyword evidence="7" id="KW-0175">Coiled coil</keyword>
<dbReference type="Pfam" id="PF23559">
    <property type="entry name" value="WHD_DRP"/>
    <property type="match status" value="1"/>
</dbReference>
<dbReference type="SUPFAM" id="SSF52058">
    <property type="entry name" value="L domain-like"/>
    <property type="match status" value="1"/>
</dbReference>
<organism evidence="12 13">
    <name type="scientific">Hevea brasiliensis</name>
    <name type="common">Para rubber tree</name>
    <name type="synonym">Siphonia brasiliensis</name>
    <dbReference type="NCBI Taxonomy" id="3981"/>
    <lineage>
        <taxon>Eukaryota</taxon>
        <taxon>Viridiplantae</taxon>
        <taxon>Streptophyta</taxon>
        <taxon>Embryophyta</taxon>
        <taxon>Tracheophyta</taxon>
        <taxon>Spermatophyta</taxon>
        <taxon>Magnoliopsida</taxon>
        <taxon>eudicotyledons</taxon>
        <taxon>Gunneridae</taxon>
        <taxon>Pentapetalae</taxon>
        <taxon>rosids</taxon>
        <taxon>fabids</taxon>
        <taxon>Malpighiales</taxon>
        <taxon>Euphorbiaceae</taxon>
        <taxon>Crotonoideae</taxon>
        <taxon>Micrandreae</taxon>
        <taxon>Hevea</taxon>
    </lineage>
</organism>
<dbReference type="InterPro" id="IPR050905">
    <property type="entry name" value="Plant_NBS-LRR"/>
</dbReference>
<dbReference type="EMBL" id="JARPOI010000008">
    <property type="protein sequence ID" value="KAJ9174772.1"/>
    <property type="molecule type" value="Genomic_DNA"/>
</dbReference>
<keyword evidence="2" id="KW-0433">Leucine-rich repeat</keyword>
<dbReference type="SUPFAM" id="SSF52540">
    <property type="entry name" value="P-loop containing nucleoside triphosphate hydrolases"/>
    <property type="match status" value="1"/>
</dbReference>
<dbReference type="InterPro" id="IPR058922">
    <property type="entry name" value="WHD_DRP"/>
</dbReference>
<dbReference type="Proteomes" id="UP001174677">
    <property type="component" value="Chromosome 8"/>
</dbReference>
<dbReference type="InterPro" id="IPR027417">
    <property type="entry name" value="P-loop_NTPase"/>
</dbReference>
<dbReference type="PANTHER" id="PTHR33463:SF186">
    <property type="entry name" value="NB-ARC DOMAIN-CONTAINING PROTEIN"/>
    <property type="match status" value="1"/>
</dbReference>
<evidence type="ECO:0000256" key="3">
    <source>
        <dbReference type="ARBA" id="ARBA00022737"/>
    </source>
</evidence>
<name>A0ABQ9M3B6_HEVBR</name>
<feature type="coiled-coil region" evidence="7">
    <location>
        <begin position="27"/>
        <end position="101"/>
    </location>
</feature>
<dbReference type="Pfam" id="PF00931">
    <property type="entry name" value="NB-ARC"/>
    <property type="match status" value="1"/>
</dbReference>
<dbReference type="Pfam" id="PF23247">
    <property type="entry name" value="LRR_RPS2"/>
    <property type="match status" value="1"/>
</dbReference>
<feature type="domain" description="Disease resistance protein winged helix" evidence="10">
    <location>
        <begin position="422"/>
        <end position="487"/>
    </location>
</feature>
<reference evidence="12 13" key="1">
    <citation type="journal article" date="2023" name="Plant Biotechnol. J.">
        <title>Chromosome-level wild Hevea brasiliensis genome provides new tools for genomic-assisted breeding and valuable loci to elevate rubber yield.</title>
        <authorList>
            <person name="Cheng H."/>
            <person name="Song X."/>
            <person name="Hu Y."/>
            <person name="Wu T."/>
            <person name="Yang Q."/>
            <person name="An Z."/>
            <person name="Feng S."/>
            <person name="Deng Z."/>
            <person name="Wu W."/>
            <person name="Zeng X."/>
            <person name="Tu M."/>
            <person name="Wang X."/>
            <person name="Huang H."/>
        </authorList>
    </citation>
    <scope>NUCLEOTIDE SEQUENCE [LARGE SCALE GENOMIC DNA]</scope>
    <source>
        <strain evidence="12">MT/VB/25A 57/8</strain>
    </source>
</reference>
<dbReference type="InterPro" id="IPR001611">
    <property type="entry name" value="Leu-rich_rpt"/>
</dbReference>
<protein>
    <recommendedName>
        <fullName evidence="14">NB-ARC domain-containing protein</fullName>
    </recommendedName>
</protein>
<evidence type="ECO:0000259" key="11">
    <source>
        <dbReference type="Pfam" id="PF23598"/>
    </source>
</evidence>
<dbReference type="InterPro" id="IPR036388">
    <property type="entry name" value="WH-like_DNA-bd_sf"/>
</dbReference>
<keyword evidence="5" id="KW-0611">Plant defense</keyword>
<evidence type="ECO:0000256" key="1">
    <source>
        <dbReference type="ARBA" id="ARBA00008894"/>
    </source>
</evidence>
<evidence type="ECO:0000259" key="9">
    <source>
        <dbReference type="Pfam" id="PF23247"/>
    </source>
</evidence>
<accession>A0ABQ9M3B6</accession>
<evidence type="ECO:0000256" key="7">
    <source>
        <dbReference type="SAM" id="Coils"/>
    </source>
</evidence>
<proteinExistence type="inferred from homology"/>
<gene>
    <name evidence="12" type="ORF">P3X46_013378</name>
</gene>
<keyword evidence="4" id="KW-0547">Nucleotide-binding</keyword>
<dbReference type="Gene3D" id="1.10.8.430">
    <property type="entry name" value="Helical domain of apoptotic protease-activating factors"/>
    <property type="match status" value="1"/>
</dbReference>
<comment type="similarity">
    <text evidence="1">Belongs to the disease resistance NB-LRR family.</text>
</comment>
<evidence type="ECO:0000313" key="13">
    <source>
        <dbReference type="Proteomes" id="UP001174677"/>
    </source>
</evidence>
<evidence type="ECO:0008006" key="14">
    <source>
        <dbReference type="Google" id="ProtNLM"/>
    </source>
</evidence>
<dbReference type="Pfam" id="PF23598">
    <property type="entry name" value="LRR_14"/>
    <property type="match status" value="1"/>
</dbReference>
<keyword evidence="6" id="KW-0067">ATP-binding</keyword>